<evidence type="ECO:0000313" key="1">
    <source>
        <dbReference type="EMBL" id="EYR63515.1"/>
    </source>
</evidence>
<organism evidence="1 2">
    <name type="scientific">Actinotalea ferrariae CF5-4</name>
    <dbReference type="NCBI Taxonomy" id="948458"/>
    <lineage>
        <taxon>Bacteria</taxon>
        <taxon>Bacillati</taxon>
        <taxon>Actinomycetota</taxon>
        <taxon>Actinomycetes</taxon>
        <taxon>Micrococcales</taxon>
        <taxon>Cellulomonadaceae</taxon>
        <taxon>Actinotalea</taxon>
    </lineage>
</organism>
<proteinExistence type="predicted"/>
<dbReference type="AlphaFoldDB" id="A0A021VTZ9"/>
<reference evidence="1 2" key="1">
    <citation type="submission" date="2014-01" db="EMBL/GenBank/DDBJ databases">
        <title>Actinotalea ferrariae CF5-4.</title>
        <authorList>
            <person name="Chen F."/>
            <person name="Li Y."/>
            <person name="Wang G."/>
        </authorList>
    </citation>
    <scope>NUCLEOTIDE SEQUENCE [LARGE SCALE GENOMIC DNA]</scope>
    <source>
        <strain evidence="1 2">CF5-4</strain>
    </source>
</reference>
<name>A0A021VTZ9_9CELL</name>
<protein>
    <submittedName>
        <fullName evidence="1">Uncharacterized protein</fullName>
    </submittedName>
</protein>
<dbReference type="RefSeq" id="WP_034225739.1">
    <property type="nucleotide sequence ID" value="NZ_AXCW01000088.1"/>
</dbReference>
<gene>
    <name evidence="1" type="ORF">N866_20080</name>
</gene>
<dbReference type="EMBL" id="AXCW01000088">
    <property type="protein sequence ID" value="EYR63515.1"/>
    <property type="molecule type" value="Genomic_DNA"/>
</dbReference>
<comment type="caution">
    <text evidence="1">The sequence shown here is derived from an EMBL/GenBank/DDBJ whole genome shotgun (WGS) entry which is preliminary data.</text>
</comment>
<evidence type="ECO:0000313" key="2">
    <source>
        <dbReference type="Proteomes" id="UP000019753"/>
    </source>
</evidence>
<dbReference type="Proteomes" id="UP000019753">
    <property type="component" value="Unassembled WGS sequence"/>
</dbReference>
<accession>A0A021VTZ9</accession>
<sequence>MDSKSVSVSLEALAGRCAVGAVEPLAPPLYACGDATRSEVEVAVRLLVSGERRWPVAQVLAVDGAQAEVLDRWAVVPVAGSATGVVVDGVVWLLAACALMGVRPAWVEESEWEAWGVPALREDGRSVVWVGPGGVVPAGAVALPRVMPTSVALFDLLVPVEVAEAVAVLRARTVGLEVASGSVVEVLGRCLVLAAQDAYEGFHA</sequence>
<keyword evidence="2" id="KW-1185">Reference proteome</keyword>